<dbReference type="Gene3D" id="2.40.70.10">
    <property type="entry name" value="Acid Proteases"/>
    <property type="match status" value="1"/>
</dbReference>
<dbReference type="InterPro" id="IPR021109">
    <property type="entry name" value="Peptidase_aspartic_dom_sf"/>
</dbReference>
<dbReference type="RefSeq" id="WP_188438625.1">
    <property type="nucleotide sequence ID" value="NZ_BMGK01000001.1"/>
</dbReference>
<accession>A0A8J2Y8L7</accession>
<evidence type="ECO:0000259" key="1">
    <source>
        <dbReference type="Pfam" id="PF05618"/>
    </source>
</evidence>
<dbReference type="EMBL" id="BMGK01000001">
    <property type="protein sequence ID" value="GGD81477.1"/>
    <property type="molecule type" value="Genomic_DNA"/>
</dbReference>
<reference evidence="2" key="1">
    <citation type="journal article" date="2014" name="Int. J. Syst. Evol. Microbiol.">
        <title>Complete genome sequence of Corynebacterium casei LMG S-19264T (=DSM 44701T), isolated from a smear-ripened cheese.</title>
        <authorList>
            <consortium name="US DOE Joint Genome Institute (JGI-PGF)"/>
            <person name="Walter F."/>
            <person name="Albersmeier A."/>
            <person name="Kalinowski J."/>
            <person name="Ruckert C."/>
        </authorList>
    </citation>
    <scope>NUCLEOTIDE SEQUENCE</scope>
    <source>
        <strain evidence="2">CGMCC 1.12924</strain>
    </source>
</reference>
<evidence type="ECO:0000313" key="3">
    <source>
        <dbReference type="Proteomes" id="UP000652231"/>
    </source>
</evidence>
<sequence>MKQTIGRIDKADFPLLELYQIAVKTDTGAYTSSIHCKNVKEENGVLKCNFLDEEHPDYDGKEIIFKNYETTRVKSSNGSVQTRYKIKTTITLFNKNHDIFLTLSDREEMKFPVLLGRTFLNKRFVVDTSLTNLSFKQQQQQRNEH</sequence>
<dbReference type="AlphaFoldDB" id="A0A8J2Y8L7"/>
<organism evidence="2 3">
    <name type="scientific">Planktosalinus lacus</name>
    <dbReference type="NCBI Taxonomy" id="1526573"/>
    <lineage>
        <taxon>Bacteria</taxon>
        <taxon>Pseudomonadati</taxon>
        <taxon>Bacteroidota</taxon>
        <taxon>Flavobacteriia</taxon>
        <taxon>Flavobacteriales</taxon>
        <taxon>Flavobacteriaceae</taxon>
        <taxon>Planktosalinus</taxon>
    </lineage>
</organism>
<dbReference type="Proteomes" id="UP000652231">
    <property type="component" value="Unassembled WGS sequence"/>
</dbReference>
<keyword evidence="3" id="KW-1185">Reference proteome</keyword>
<dbReference type="InterPro" id="IPR008503">
    <property type="entry name" value="Asp_endopeptidase"/>
</dbReference>
<comment type="caution">
    <text evidence="2">The sequence shown here is derived from an EMBL/GenBank/DDBJ whole genome shotgun (WGS) entry which is preliminary data.</text>
</comment>
<feature type="domain" description="Retropepsin-like aspartic endopeptidase" evidence="1">
    <location>
        <begin position="19"/>
        <end position="133"/>
    </location>
</feature>
<name>A0A8J2Y8L7_9FLAO</name>
<reference evidence="2" key="2">
    <citation type="submission" date="2020-09" db="EMBL/GenBank/DDBJ databases">
        <authorList>
            <person name="Sun Q."/>
            <person name="Zhou Y."/>
        </authorList>
    </citation>
    <scope>NUCLEOTIDE SEQUENCE</scope>
    <source>
        <strain evidence="2">CGMCC 1.12924</strain>
    </source>
</reference>
<dbReference type="PANTHER" id="PTHR38037">
    <property type="entry name" value="ZN_PROTEASE DOMAIN-CONTAINING PROTEIN"/>
    <property type="match status" value="1"/>
</dbReference>
<evidence type="ECO:0000313" key="2">
    <source>
        <dbReference type="EMBL" id="GGD81477.1"/>
    </source>
</evidence>
<dbReference type="SUPFAM" id="SSF50630">
    <property type="entry name" value="Acid proteases"/>
    <property type="match status" value="1"/>
</dbReference>
<gene>
    <name evidence="2" type="ORF">GCM10011312_02300</name>
</gene>
<proteinExistence type="predicted"/>
<dbReference type="PANTHER" id="PTHR38037:SF2">
    <property type="entry name" value="ATP-DEPENDENT ZINC PROTEASE DOMAIN-CONTAINING PROTEIN-RELATED"/>
    <property type="match status" value="1"/>
</dbReference>
<dbReference type="Pfam" id="PF05618">
    <property type="entry name" value="Zn_protease"/>
    <property type="match status" value="1"/>
</dbReference>
<protein>
    <submittedName>
        <fullName evidence="2">Ribosomal protein S6 modification protein</fullName>
    </submittedName>
</protein>